<dbReference type="Proteomes" id="UP000001822">
    <property type="component" value="Chromosome"/>
</dbReference>
<protein>
    <submittedName>
        <fullName evidence="1">Uncharacterized protein</fullName>
    </submittedName>
</protein>
<name>A0A6N4SN76_CYTH3</name>
<dbReference type="EMBL" id="CP000383">
    <property type="protein sequence ID" value="ABG57720.1"/>
    <property type="molecule type" value="Genomic_DNA"/>
</dbReference>
<accession>A0A6N4SN76</accession>
<proteinExistence type="predicted"/>
<reference evidence="1 2" key="1">
    <citation type="journal article" date="2007" name="Appl. Environ. Microbiol.">
        <title>Genome sequence of the cellulolytic gliding bacterium Cytophaga hutchinsonii.</title>
        <authorList>
            <person name="Xie G."/>
            <person name="Bruce D.C."/>
            <person name="Challacombe J.F."/>
            <person name="Chertkov O."/>
            <person name="Detter J.C."/>
            <person name="Gilna P."/>
            <person name="Han C.S."/>
            <person name="Lucas S."/>
            <person name="Misra M."/>
            <person name="Myers G.L."/>
            <person name="Richardson P."/>
            <person name="Tapia R."/>
            <person name="Thayer N."/>
            <person name="Thompson L.S."/>
            <person name="Brettin T.S."/>
            <person name="Henrissat B."/>
            <person name="Wilson D.B."/>
            <person name="McBride M.J."/>
        </authorList>
    </citation>
    <scope>NUCLEOTIDE SEQUENCE [LARGE SCALE GENOMIC DNA]</scope>
    <source>
        <strain evidence="2">ATCC 33406 / DSM 1761 / CIP 103989 / NBRC 15051 / NCIMB 9469 / D465</strain>
    </source>
</reference>
<sequence>MKLEIAAGKHLLFINNLPAQIQLRYPASGKHVNEKHQTPAFAMQRLVFIYQKCATYKWKN</sequence>
<gene>
    <name evidence="1" type="ordered locus">CHU_0431</name>
</gene>
<organism evidence="1 2">
    <name type="scientific">Cytophaga hutchinsonii (strain ATCC 33406 / DSM 1761 / CIP 103989 / NBRC 15051 / NCIMB 9469 / D465)</name>
    <dbReference type="NCBI Taxonomy" id="269798"/>
    <lineage>
        <taxon>Bacteria</taxon>
        <taxon>Pseudomonadati</taxon>
        <taxon>Bacteroidota</taxon>
        <taxon>Cytophagia</taxon>
        <taxon>Cytophagales</taxon>
        <taxon>Cytophagaceae</taxon>
        <taxon>Cytophaga</taxon>
    </lineage>
</organism>
<evidence type="ECO:0000313" key="2">
    <source>
        <dbReference type="Proteomes" id="UP000001822"/>
    </source>
</evidence>
<evidence type="ECO:0000313" key="1">
    <source>
        <dbReference type="EMBL" id="ABG57720.1"/>
    </source>
</evidence>
<dbReference type="KEGG" id="chu:CHU_0431"/>
<dbReference type="AlphaFoldDB" id="A0A6N4SN76"/>
<keyword evidence="2" id="KW-1185">Reference proteome</keyword>